<dbReference type="AlphaFoldDB" id="A0A5N5HML4"/>
<evidence type="ECO:0000313" key="1">
    <source>
        <dbReference type="EMBL" id="KAB2629196.1"/>
    </source>
</evidence>
<organism evidence="1 2">
    <name type="scientific">Pyrus ussuriensis x Pyrus communis</name>
    <dbReference type="NCBI Taxonomy" id="2448454"/>
    <lineage>
        <taxon>Eukaryota</taxon>
        <taxon>Viridiplantae</taxon>
        <taxon>Streptophyta</taxon>
        <taxon>Embryophyta</taxon>
        <taxon>Tracheophyta</taxon>
        <taxon>Spermatophyta</taxon>
        <taxon>Magnoliopsida</taxon>
        <taxon>eudicotyledons</taxon>
        <taxon>Gunneridae</taxon>
        <taxon>Pentapetalae</taxon>
        <taxon>rosids</taxon>
        <taxon>fabids</taxon>
        <taxon>Rosales</taxon>
        <taxon>Rosaceae</taxon>
        <taxon>Amygdaloideae</taxon>
        <taxon>Maleae</taxon>
        <taxon>Pyrus</taxon>
    </lineage>
</organism>
<reference evidence="1 2" key="1">
    <citation type="submission" date="2019-09" db="EMBL/GenBank/DDBJ databases">
        <authorList>
            <person name="Ou C."/>
        </authorList>
    </citation>
    <scope>NUCLEOTIDE SEQUENCE [LARGE SCALE GENOMIC DNA]</scope>
    <source>
        <strain evidence="1">S2</strain>
        <tissue evidence="1">Leaf</tissue>
    </source>
</reference>
<name>A0A5N5HML4_9ROSA</name>
<dbReference type="PROSITE" id="PS51257">
    <property type="entry name" value="PROKAR_LIPOPROTEIN"/>
    <property type="match status" value="1"/>
</dbReference>
<reference evidence="1 2" key="3">
    <citation type="submission" date="2019-11" db="EMBL/GenBank/DDBJ databases">
        <title>A de novo genome assembly of a pear dwarfing rootstock.</title>
        <authorList>
            <person name="Wang F."/>
            <person name="Wang J."/>
            <person name="Li S."/>
            <person name="Zhang Y."/>
            <person name="Fang M."/>
            <person name="Ma L."/>
            <person name="Zhao Y."/>
            <person name="Jiang S."/>
        </authorList>
    </citation>
    <scope>NUCLEOTIDE SEQUENCE [LARGE SCALE GENOMIC DNA]</scope>
    <source>
        <strain evidence="1">S2</strain>
        <tissue evidence="1">Leaf</tissue>
    </source>
</reference>
<protein>
    <submittedName>
        <fullName evidence="1">Uncharacterized protein</fullName>
    </submittedName>
</protein>
<dbReference type="Proteomes" id="UP000327157">
    <property type="component" value="Chromosome 8"/>
</dbReference>
<dbReference type="EMBL" id="SMOL01000148">
    <property type="protein sequence ID" value="KAB2629196.1"/>
    <property type="molecule type" value="Genomic_DNA"/>
</dbReference>
<sequence length="49" mass="5126">MQRNVGKACAIACVCVGNGMIATALGCLFDDDACGGWKQRGKHGTRVLE</sequence>
<comment type="caution">
    <text evidence="1">The sequence shown here is derived from an EMBL/GenBank/DDBJ whole genome shotgun (WGS) entry which is preliminary data.</text>
</comment>
<proteinExistence type="predicted"/>
<reference evidence="2" key="2">
    <citation type="submission" date="2019-10" db="EMBL/GenBank/DDBJ databases">
        <title>A de novo genome assembly of a pear dwarfing rootstock.</title>
        <authorList>
            <person name="Wang F."/>
            <person name="Wang J."/>
            <person name="Li S."/>
            <person name="Zhang Y."/>
            <person name="Fang M."/>
            <person name="Ma L."/>
            <person name="Zhao Y."/>
            <person name="Jiang S."/>
        </authorList>
    </citation>
    <scope>NUCLEOTIDE SEQUENCE [LARGE SCALE GENOMIC DNA]</scope>
</reference>
<keyword evidence="2" id="KW-1185">Reference proteome</keyword>
<gene>
    <name evidence="1" type="ORF">D8674_033991</name>
</gene>
<accession>A0A5N5HML4</accession>
<evidence type="ECO:0000313" key="2">
    <source>
        <dbReference type="Proteomes" id="UP000327157"/>
    </source>
</evidence>